<dbReference type="SUPFAM" id="SSF55729">
    <property type="entry name" value="Acyl-CoA N-acyltransferases (Nat)"/>
    <property type="match status" value="1"/>
</dbReference>
<dbReference type="InterPro" id="IPR016181">
    <property type="entry name" value="Acyl_CoA_acyltransferase"/>
</dbReference>
<organism evidence="2 3">
    <name type="scientific">Saccharibacillus endophyticus</name>
    <dbReference type="NCBI Taxonomy" id="2060666"/>
    <lineage>
        <taxon>Bacteria</taxon>
        <taxon>Bacillati</taxon>
        <taxon>Bacillota</taxon>
        <taxon>Bacilli</taxon>
        <taxon>Bacillales</taxon>
        <taxon>Paenibacillaceae</taxon>
        <taxon>Saccharibacillus</taxon>
    </lineage>
</organism>
<dbReference type="InterPro" id="IPR051531">
    <property type="entry name" value="N-acetyltransferase"/>
</dbReference>
<dbReference type="InterPro" id="IPR000182">
    <property type="entry name" value="GNAT_dom"/>
</dbReference>
<dbReference type="PROSITE" id="PS51186">
    <property type="entry name" value="GNAT"/>
    <property type="match status" value="1"/>
</dbReference>
<evidence type="ECO:0000259" key="1">
    <source>
        <dbReference type="PROSITE" id="PS51186"/>
    </source>
</evidence>
<dbReference type="EMBL" id="BMDD01000004">
    <property type="protein sequence ID" value="GGH82368.1"/>
    <property type="molecule type" value="Genomic_DNA"/>
</dbReference>
<dbReference type="PANTHER" id="PTHR43792:SF1">
    <property type="entry name" value="N-ACETYLTRANSFERASE DOMAIN-CONTAINING PROTEIN"/>
    <property type="match status" value="1"/>
</dbReference>
<reference evidence="3" key="1">
    <citation type="journal article" date="2019" name="Int. J. Syst. Evol. Microbiol.">
        <title>The Global Catalogue of Microorganisms (GCM) 10K type strain sequencing project: providing services to taxonomists for standard genome sequencing and annotation.</title>
        <authorList>
            <consortium name="The Broad Institute Genomics Platform"/>
            <consortium name="The Broad Institute Genome Sequencing Center for Infectious Disease"/>
            <person name="Wu L."/>
            <person name="Ma J."/>
        </authorList>
    </citation>
    <scope>NUCLEOTIDE SEQUENCE [LARGE SCALE GENOMIC DNA]</scope>
    <source>
        <strain evidence="3">CCM 8702</strain>
    </source>
</reference>
<keyword evidence="3" id="KW-1185">Reference proteome</keyword>
<dbReference type="Pfam" id="PF13302">
    <property type="entry name" value="Acetyltransf_3"/>
    <property type="match status" value="1"/>
</dbReference>
<gene>
    <name evidence="2" type="ORF">GCM10007362_33580</name>
</gene>
<accession>A0ABQ2A167</accession>
<dbReference type="Gene3D" id="3.40.630.30">
    <property type="match status" value="1"/>
</dbReference>
<evidence type="ECO:0000313" key="2">
    <source>
        <dbReference type="EMBL" id="GGH82368.1"/>
    </source>
</evidence>
<sequence>MKISIETERLILRDAVPSDWEAVHAYSSDPVVVRYSMWGPNTEEETKEFVEQMIEMSREIPRRSYELVVTLKETGELIGGCGIHKAGFNAEIGYAFNPRFWGKGYATESAFAMLRMGFGELDIHRISATCRPENEASSNVMKRLGMKREGRMREHMYFKGEFHDSELYSILRQEF</sequence>
<dbReference type="Proteomes" id="UP000605427">
    <property type="component" value="Unassembled WGS sequence"/>
</dbReference>
<dbReference type="PANTHER" id="PTHR43792">
    <property type="entry name" value="GNAT FAMILY, PUTATIVE (AFU_ORTHOLOGUE AFUA_3G00765)-RELATED-RELATED"/>
    <property type="match status" value="1"/>
</dbReference>
<evidence type="ECO:0000313" key="3">
    <source>
        <dbReference type="Proteomes" id="UP000605427"/>
    </source>
</evidence>
<proteinExistence type="predicted"/>
<name>A0ABQ2A167_9BACL</name>
<dbReference type="RefSeq" id="WP_216673964.1">
    <property type="nucleotide sequence ID" value="NZ_BMDD01000004.1"/>
</dbReference>
<protein>
    <submittedName>
        <fullName evidence="2">Ribosomal-protein-serine acetyltransferase</fullName>
    </submittedName>
</protein>
<feature type="domain" description="N-acetyltransferase" evidence="1">
    <location>
        <begin position="10"/>
        <end position="174"/>
    </location>
</feature>
<comment type="caution">
    <text evidence="2">The sequence shown here is derived from an EMBL/GenBank/DDBJ whole genome shotgun (WGS) entry which is preliminary data.</text>
</comment>